<evidence type="ECO:0000259" key="8">
    <source>
        <dbReference type="Pfam" id="PF01975"/>
    </source>
</evidence>
<evidence type="ECO:0000313" key="9">
    <source>
        <dbReference type="EMBL" id="BBO35079.1"/>
    </source>
</evidence>
<dbReference type="KEGG" id="lpav:PLANPX_4691"/>
<dbReference type="SUPFAM" id="SSF64167">
    <property type="entry name" value="SurE-like"/>
    <property type="match status" value="1"/>
</dbReference>
<comment type="cofactor">
    <cofactor evidence="7">
        <name>a divalent metal cation</name>
        <dbReference type="ChEBI" id="CHEBI:60240"/>
    </cofactor>
    <text evidence="7">Binds 1 divalent metal cation per subunit.</text>
</comment>
<dbReference type="GO" id="GO:0046872">
    <property type="term" value="F:metal ion binding"/>
    <property type="evidence" value="ECO:0007669"/>
    <property type="project" value="UniProtKB-UniRule"/>
</dbReference>
<dbReference type="AlphaFoldDB" id="A0A5K7XP41"/>
<dbReference type="NCBIfam" id="NF001490">
    <property type="entry name" value="PRK00346.1-4"/>
    <property type="match status" value="1"/>
</dbReference>
<evidence type="ECO:0000256" key="7">
    <source>
        <dbReference type="HAMAP-Rule" id="MF_00060"/>
    </source>
</evidence>
<evidence type="ECO:0000256" key="1">
    <source>
        <dbReference type="ARBA" id="ARBA00000815"/>
    </source>
</evidence>
<protein>
    <recommendedName>
        <fullName evidence="7">5'-nucleotidase SurE</fullName>
        <ecNumber evidence="7">3.1.3.5</ecNumber>
    </recommendedName>
    <alternativeName>
        <fullName evidence="7">Nucleoside 5'-monophosphate phosphohydrolase</fullName>
    </alternativeName>
</protein>
<comment type="subcellular location">
    <subcellularLocation>
        <location evidence="7">Cytoplasm</location>
    </subcellularLocation>
</comment>
<keyword evidence="3 7" id="KW-0963">Cytoplasm</keyword>
<dbReference type="GO" id="GO:0008254">
    <property type="term" value="F:3'-nucleotidase activity"/>
    <property type="evidence" value="ECO:0007669"/>
    <property type="project" value="TreeGrafter"/>
</dbReference>
<evidence type="ECO:0000256" key="6">
    <source>
        <dbReference type="ARBA" id="ARBA00022801"/>
    </source>
</evidence>
<dbReference type="PANTHER" id="PTHR30457">
    <property type="entry name" value="5'-NUCLEOTIDASE SURE"/>
    <property type="match status" value="1"/>
</dbReference>
<evidence type="ECO:0000256" key="4">
    <source>
        <dbReference type="ARBA" id="ARBA00022723"/>
    </source>
</evidence>
<keyword evidence="10" id="KW-1185">Reference proteome</keyword>
<dbReference type="NCBIfam" id="TIGR00087">
    <property type="entry name" value="surE"/>
    <property type="match status" value="1"/>
</dbReference>
<dbReference type="GO" id="GO:0000166">
    <property type="term" value="F:nucleotide binding"/>
    <property type="evidence" value="ECO:0007669"/>
    <property type="project" value="UniProtKB-KW"/>
</dbReference>
<keyword evidence="6 7" id="KW-0378">Hydrolase</keyword>
<feature type="binding site" evidence="7">
    <location>
        <position position="112"/>
    </location>
    <ligand>
        <name>a divalent metal cation</name>
        <dbReference type="ChEBI" id="CHEBI:60240"/>
    </ligand>
</feature>
<dbReference type="Proteomes" id="UP000326837">
    <property type="component" value="Chromosome"/>
</dbReference>
<sequence>MILTASEVTPYFTAVYGMQILLTNDDGIYAPGLAALEHELRKIGSVEVAAPLTEQSGVGHAITYRTPLMAREAYDGTRQRGWAVEGSPADCVKLAISELCSARPQLVVSGINSGLNAGINVLYSGTVSAAIEGAFFGVTSVAVSLEWDEQARYDIAAQLAVPIISQILAQKGPEPQLYNLNIPLAALNRPSEVRVTPMCIAPWGESYERRDDPRGRPYYWATGKQPAPASDATTDLAELRAGNITLTPLDFDLTRRDKLAEMRRWQFAAATGS</sequence>
<comment type="catalytic activity">
    <reaction evidence="1 7">
        <text>a ribonucleoside 5'-phosphate + H2O = a ribonucleoside + phosphate</text>
        <dbReference type="Rhea" id="RHEA:12484"/>
        <dbReference type="ChEBI" id="CHEBI:15377"/>
        <dbReference type="ChEBI" id="CHEBI:18254"/>
        <dbReference type="ChEBI" id="CHEBI:43474"/>
        <dbReference type="ChEBI" id="CHEBI:58043"/>
        <dbReference type="EC" id="3.1.3.5"/>
    </reaction>
</comment>
<dbReference type="InterPro" id="IPR030048">
    <property type="entry name" value="SurE"/>
</dbReference>
<dbReference type="InterPro" id="IPR002828">
    <property type="entry name" value="SurE-like_Pase/nucleotidase"/>
</dbReference>
<evidence type="ECO:0000313" key="10">
    <source>
        <dbReference type="Proteomes" id="UP000326837"/>
    </source>
</evidence>
<dbReference type="HAMAP" id="MF_00060">
    <property type="entry name" value="SurE"/>
    <property type="match status" value="1"/>
</dbReference>
<comment type="function">
    <text evidence="7">Nucleotidase that shows phosphatase activity on nucleoside 5'-monophosphates.</text>
</comment>
<dbReference type="Gene3D" id="3.40.1210.10">
    <property type="entry name" value="Survival protein SurE-like phosphatase/nucleotidase"/>
    <property type="match status" value="1"/>
</dbReference>
<evidence type="ECO:0000256" key="3">
    <source>
        <dbReference type="ARBA" id="ARBA00022490"/>
    </source>
</evidence>
<gene>
    <name evidence="7" type="primary">surE</name>
    <name evidence="9" type="ORF">PLANPX_4691</name>
</gene>
<dbReference type="GO" id="GO:0004309">
    <property type="term" value="F:exopolyphosphatase activity"/>
    <property type="evidence" value="ECO:0007669"/>
    <property type="project" value="TreeGrafter"/>
</dbReference>
<feature type="binding site" evidence="7">
    <location>
        <position position="25"/>
    </location>
    <ligand>
        <name>a divalent metal cation</name>
        <dbReference type="ChEBI" id="CHEBI:60240"/>
    </ligand>
</feature>
<proteinExistence type="inferred from homology"/>
<feature type="binding site" evidence="7">
    <location>
        <position position="56"/>
    </location>
    <ligand>
        <name>a divalent metal cation</name>
        <dbReference type="ChEBI" id="CHEBI:60240"/>
    </ligand>
</feature>
<reference evidence="10" key="1">
    <citation type="submission" date="2019-10" db="EMBL/GenBank/DDBJ databases">
        <title>Lacipirellula parvula gen. nov., sp. nov., representing a lineage of planctomycetes widespread in freshwater anoxic habitats, and description of the family Lacipirellulaceae.</title>
        <authorList>
            <person name="Dedysh S.N."/>
            <person name="Kulichevskaya I.S."/>
            <person name="Beletsky A.V."/>
            <person name="Rakitin A.L."/>
            <person name="Mardanov A.V."/>
            <person name="Ivanova A.A."/>
            <person name="Saltykova V.X."/>
            <person name="Rijpstra W.I.C."/>
            <person name="Sinninghe Damste J.S."/>
            <person name="Ravin N.V."/>
        </authorList>
    </citation>
    <scope>NUCLEOTIDE SEQUENCE [LARGE SCALE GENOMIC DNA]</scope>
    <source>
        <strain evidence="10">PX69</strain>
    </source>
</reference>
<dbReference type="EC" id="3.1.3.5" evidence="7"/>
<dbReference type="PANTHER" id="PTHR30457:SF12">
    <property type="entry name" value="5'_3'-NUCLEOTIDASE SURE"/>
    <property type="match status" value="1"/>
</dbReference>
<dbReference type="EMBL" id="AP021861">
    <property type="protein sequence ID" value="BBO35079.1"/>
    <property type="molecule type" value="Genomic_DNA"/>
</dbReference>
<keyword evidence="5 7" id="KW-0547">Nucleotide-binding</keyword>
<evidence type="ECO:0000256" key="5">
    <source>
        <dbReference type="ARBA" id="ARBA00022741"/>
    </source>
</evidence>
<dbReference type="InterPro" id="IPR036523">
    <property type="entry name" value="SurE-like_sf"/>
</dbReference>
<accession>A0A5K7XP41</accession>
<organism evidence="9 10">
    <name type="scientific">Lacipirellula parvula</name>
    <dbReference type="NCBI Taxonomy" id="2650471"/>
    <lineage>
        <taxon>Bacteria</taxon>
        <taxon>Pseudomonadati</taxon>
        <taxon>Planctomycetota</taxon>
        <taxon>Planctomycetia</taxon>
        <taxon>Pirellulales</taxon>
        <taxon>Lacipirellulaceae</taxon>
        <taxon>Lacipirellula</taxon>
    </lineage>
</organism>
<feature type="binding site" evidence="7">
    <location>
        <position position="26"/>
    </location>
    <ligand>
        <name>a divalent metal cation</name>
        <dbReference type="ChEBI" id="CHEBI:60240"/>
    </ligand>
</feature>
<evidence type="ECO:0000256" key="2">
    <source>
        <dbReference type="ARBA" id="ARBA00011062"/>
    </source>
</evidence>
<comment type="similarity">
    <text evidence="2 7">Belongs to the SurE nucleotidase family.</text>
</comment>
<feature type="domain" description="Survival protein SurE-like phosphatase/nucleotidase" evidence="8">
    <location>
        <begin position="20"/>
        <end position="203"/>
    </location>
</feature>
<name>A0A5K7XP41_9BACT</name>
<keyword evidence="4 7" id="KW-0479">Metal-binding</keyword>
<dbReference type="GO" id="GO:0005737">
    <property type="term" value="C:cytoplasm"/>
    <property type="evidence" value="ECO:0007669"/>
    <property type="project" value="UniProtKB-SubCell"/>
</dbReference>
<dbReference type="GO" id="GO:0008253">
    <property type="term" value="F:5'-nucleotidase activity"/>
    <property type="evidence" value="ECO:0007669"/>
    <property type="project" value="UniProtKB-UniRule"/>
</dbReference>
<dbReference type="Pfam" id="PF01975">
    <property type="entry name" value="SurE"/>
    <property type="match status" value="1"/>
</dbReference>